<feature type="region of interest" description="Disordered" evidence="1">
    <location>
        <begin position="326"/>
        <end position="350"/>
    </location>
</feature>
<protein>
    <submittedName>
        <fullName evidence="2">Uncharacterized protein</fullName>
    </submittedName>
</protein>
<dbReference type="EMBL" id="BPVZ01000060">
    <property type="protein sequence ID" value="GKV22362.1"/>
    <property type="molecule type" value="Genomic_DNA"/>
</dbReference>
<proteinExistence type="predicted"/>
<organism evidence="2 3">
    <name type="scientific">Rubroshorea leprosula</name>
    <dbReference type="NCBI Taxonomy" id="152421"/>
    <lineage>
        <taxon>Eukaryota</taxon>
        <taxon>Viridiplantae</taxon>
        <taxon>Streptophyta</taxon>
        <taxon>Embryophyta</taxon>
        <taxon>Tracheophyta</taxon>
        <taxon>Spermatophyta</taxon>
        <taxon>Magnoliopsida</taxon>
        <taxon>eudicotyledons</taxon>
        <taxon>Gunneridae</taxon>
        <taxon>Pentapetalae</taxon>
        <taxon>rosids</taxon>
        <taxon>malvids</taxon>
        <taxon>Malvales</taxon>
        <taxon>Dipterocarpaceae</taxon>
        <taxon>Rubroshorea</taxon>
    </lineage>
</organism>
<reference evidence="2 3" key="1">
    <citation type="journal article" date="2021" name="Commun. Biol.">
        <title>The genome of Shorea leprosula (Dipterocarpaceae) highlights the ecological relevance of drought in aseasonal tropical rainforests.</title>
        <authorList>
            <person name="Ng K.K.S."/>
            <person name="Kobayashi M.J."/>
            <person name="Fawcett J.A."/>
            <person name="Hatakeyama M."/>
            <person name="Paape T."/>
            <person name="Ng C.H."/>
            <person name="Ang C.C."/>
            <person name="Tnah L.H."/>
            <person name="Lee C.T."/>
            <person name="Nishiyama T."/>
            <person name="Sese J."/>
            <person name="O'Brien M.J."/>
            <person name="Copetti D."/>
            <person name="Mohd Noor M.I."/>
            <person name="Ong R.C."/>
            <person name="Putra M."/>
            <person name="Sireger I.Z."/>
            <person name="Indrioko S."/>
            <person name="Kosugi Y."/>
            <person name="Izuno A."/>
            <person name="Isagi Y."/>
            <person name="Lee S.L."/>
            <person name="Shimizu K.K."/>
        </authorList>
    </citation>
    <scope>NUCLEOTIDE SEQUENCE [LARGE SCALE GENOMIC DNA]</scope>
    <source>
        <strain evidence="2">214</strain>
    </source>
</reference>
<dbReference type="Proteomes" id="UP001054252">
    <property type="component" value="Unassembled WGS sequence"/>
</dbReference>
<feature type="region of interest" description="Disordered" evidence="1">
    <location>
        <begin position="238"/>
        <end position="260"/>
    </location>
</feature>
<accession>A0AAV5KCM8</accession>
<dbReference type="PANTHER" id="PTHR10775">
    <property type="entry name" value="OS08G0208400 PROTEIN"/>
    <property type="match status" value="1"/>
</dbReference>
<comment type="caution">
    <text evidence="2">The sequence shown here is derived from an EMBL/GenBank/DDBJ whole genome shotgun (WGS) entry which is preliminary data.</text>
</comment>
<sequence length="350" mass="39913">MEFIRNEVDALYHEMVVDAMGAQSEYNDGPMAEELNSKAREFYDLLHAVEVHISAGGQNVTVLSWMAEMLNMKTLYNMSAANWEMALSLSRKLLSPEDQEKVPKDFYSAKKNDKLCGESHYEPRNMSAIRQKDVPRKSLWYLPITPRLQRLYMSRKTAEHMTWHLKCHEDADEVIHPAGSEAWKHFDETHPTFADEPRNVKLALYTDDVRRGTRGASSFRQQVDPRGEPQRSFRCLIRGPRRDVPTQQQLPSLSQPPAQQQISSLIQLPTQLQQEQPTVTQPPLADDQFIGDDATMEEENIECNLEAELEAEYDVLDPKLDAQLEEKLSRAVPKTGRGMDKGDDAPADSS</sequence>
<name>A0AAV5KCM8_9ROSI</name>
<keyword evidence="3" id="KW-1185">Reference proteome</keyword>
<dbReference type="PANTHER" id="PTHR10775:SF183">
    <property type="entry name" value="TRANSPOSON, EN_SPM-LIKE, TRANSPOSASE-ASSOCIATED DOMAIN PROTEIN-RELATED"/>
    <property type="match status" value="1"/>
</dbReference>
<evidence type="ECO:0000256" key="1">
    <source>
        <dbReference type="SAM" id="MobiDB-lite"/>
    </source>
</evidence>
<dbReference type="InterPro" id="IPR004242">
    <property type="entry name" value="Transposase_21"/>
</dbReference>
<feature type="compositionally biased region" description="Low complexity" evidence="1">
    <location>
        <begin position="245"/>
        <end position="260"/>
    </location>
</feature>
<dbReference type="Pfam" id="PF02992">
    <property type="entry name" value="Transposase_21"/>
    <property type="match status" value="1"/>
</dbReference>
<gene>
    <name evidence="2" type="ORF">SLEP1_g32242</name>
</gene>
<evidence type="ECO:0000313" key="2">
    <source>
        <dbReference type="EMBL" id="GKV22362.1"/>
    </source>
</evidence>
<evidence type="ECO:0000313" key="3">
    <source>
        <dbReference type="Proteomes" id="UP001054252"/>
    </source>
</evidence>
<dbReference type="AlphaFoldDB" id="A0AAV5KCM8"/>